<dbReference type="RefSeq" id="WP_219749858.1">
    <property type="nucleotide sequence ID" value="NZ_JAHXZN010000007.1"/>
</dbReference>
<name>A0ABS7BS66_9SPHN</name>
<keyword evidence="1" id="KW-0732">Signal</keyword>
<sequence length="133" mass="14028">MPANLLLAALVATATAAPPSRCGAHAVTVGTMRALPAAARLELSRYLAPGGIADAGQRHDAIDVRHPGVPRHRFVRADRRGDVWIVRYESGGIAARWDSVTLVPVVEDSRPPRYVARAGDACPAPPAATASHR</sequence>
<feature type="signal peptide" evidence="1">
    <location>
        <begin position="1"/>
        <end position="16"/>
    </location>
</feature>
<accession>A0ABS7BS66</accession>
<protein>
    <submittedName>
        <fullName evidence="2">Uncharacterized protein</fullName>
    </submittedName>
</protein>
<keyword evidence="3" id="KW-1185">Reference proteome</keyword>
<feature type="chain" id="PRO_5046111710" evidence="1">
    <location>
        <begin position="17"/>
        <end position="133"/>
    </location>
</feature>
<evidence type="ECO:0000313" key="3">
    <source>
        <dbReference type="Proteomes" id="UP000759103"/>
    </source>
</evidence>
<evidence type="ECO:0000256" key="1">
    <source>
        <dbReference type="SAM" id="SignalP"/>
    </source>
</evidence>
<evidence type="ECO:0000313" key="2">
    <source>
        <dbReference type="EMBL" id="MBW6532440.1"/>
    </source>
</evidence>
<dbReference type="Proteomes" id="UP000759103">
    <property type="component" value="Unassembled WGS sequence"/>
</dbReference>
<dbReference type="EMBL" id="JAHXZN010000007">
    <property type="protein sequence ID" value="MBW6532440.1"/>
    <property type="molecule type" value="Genomic_DNA"/>
</dbReference>
<comment type="caution">
    <text evidence="2">The sequence shown here is derived from an EMBL/GenBank/DDBJ whole genome shotgun (WGS) entry which is preliminary data.</text>
</comment>
<organism evidence="2 3">
    <name type="scientific">Sphingomonas citri</name>
    <dbReference type="NCBI Taxonomy" id="2862499"/>
    <lineage>
        <taxon>Bacteria</taxon>
        <taxon>Pseudomonadati</taxon>
        <taxon>Pseudomonadota</taxon>
        <taxon>Alphaproteobacteria</taxon>
        <taxon>Sphingomonadales</taxon>
        <taxon>Sphingomonadaceae</taxon>
        <taxon>Sphingomonas</taxon>
    </lineage>
</organism>
<reference evidence="2 3" key="1">
    <citation type="submission" date="2021-07" db="EMBL/GenBank/DDBJ databases">
        <title>Sphingomonas sp.</title>
        <authorList>
            <person name="Feng G."/>
            <person name="Li J."/>
            <person name="Pan M."/>
        </authorList>
    </citation>
    <scope>NUCLEOTIDE SEQUENCE [LARGE SCALE GENOMIC DNA]</scope>
    <source>
        <strain evidence="2 3">RRHST34</strain>
    </source>
</reference>
<proteinExistence type="predicted"/>
<gene>
    <name evidence="2" type="ORF">KZ820_16995</name>
</gene>